<feature type="region of interest" description="Disordered" evidence="2">
    <location>
        <begin position="269"/>
        <end position="292"/>
    </location>
</feature>
<comment type="caution">
    <text evidence="4">The sequence shown here is derived from an EMBL/GenBank/DDBJ whole genome shotgun (WGS) entry which is preliminary data.</text>
</comment>
<feature type="domain" description="KfrA N-terminal DNA-binding" evidence="3">
    <location>
        <begin position="8"/>
        <end position="123"/>
    </location>
</feature>
<dbReference type="RefSeq" id="WP_057397902.1">
    <property type="nucleotide sequence ID" value="NZ_LJXB01000076.1"/>
</dbReference>
<reference evidence="4 5" key="1">
    <citation type="submission" date="2015-09" db="EMBL/GenBank/DDBJ databases">
        <authorList>
            <person name="Jackson K.R."/>
            <person name="Lunt B.L."/>
            <person name="Fisher J.N.B."/>
            <person name="Gardner A.V."/>
            <person name="Bailey M.E."/>
            <person name="Deus L.M."/>
            <person name="Earl A.S."/>
            <person name="Gibby P.D."/>
            <person name="Hartmann K.A."/>
            <person name="Liu J.E."/>
            <person name="Manci A.M."/>
            <person name="Nielsen D.A."/>
            <person name="Solomon M.B."/>
            <person name="Breakwell D.P."/>
            <person name="Burnett S.H."/>
            <person name="Grose J.H."/>
        </authorList>
    </citation>
    <scope>NUCLEOTIDE SEQUENCE [LARGE SCALE GENOMIC DNA]</scope>
    <source>
        <strain evidence="4 5">S613</strain>
    </source>
</reference>
<dbReference type="Pfam" id="PF11740">
    <property type="entry name" value="KfrA_N"/>
    <property type="match status" value="1"/>
</dbReference>
<evidence type="ECO:0000256" key="1">
    <source>
        <dbReference type="SAM" id="Coils"/>
    </source>
</evidence>
<evidence type="ECO:0000256" key="2">
    <source>
        <dbReference type="SAM" id="MobiDB-lite"/>
    </source>
</evidence>
<dbReference type="Proteomes" id="UP000050349">
    <property type="component" value="Unassembled WGS sequence"/>
</dbReference>
<keyword evidence="1" id="KW-0175">Coiled coil</keyword>
<feature type="coiled-coil region" evidence="1">
    <location>
        <begin position="92"/>
        <end position="193"/>
    </location>
</feature>
<organism evidence="4 5">
    <name type="scientific">Pseudomonas fluorescens</name>
    <dbReference type="NCBI Taxonomy" id="294"/>
    <lineage>
        <taxon>Bacteria</taxon>
        <taxon>Pseudomonadati</taxon>
        <taxon>Pseudomonadota</taxon>
        <taxon>Gammaproteobacteria</taxon>
        <taxon>Pseudomonadales</taxon>
        <taxon>Pseudomonadaceae</taxon>
        <taxon>Pseudomonas</taxon>
    </lineage>
</organism>
<evidence type="ECO:0000313" key="5">
    <source>
        <dbReference type="Proteomes" id="UP000050349"/>
    </source>
</evidence>
<accession>A0A0P8X141</accession>
<gene>
    <name evidence="4" type="ORF">AN403_3029</name>
</gene>
<evidence type="ECO:0000313" key="4">
    <source>
        <dbReference type="EMBL" id="KPU59412.1"/>
    </source>
</evidence>
<dbReference type="PATRIC" id="fig|294.162.peg.2809"/>
<dbReference type="AlphaFoldDB" id="A0A0P8X141"/>
<protein>
    <recommendedName>
        <fullName evidence="3">KfrA N-terminal DNA-binding domain-containing protein</fullName>
    </recommendedName>
</protein>
<evidence type="ECO:0000259" key="3">
    <source>
        <dbReference type="Pfam" id="PF11740"/>
    </source>
</evidence>
<dbReference type="OrthoDB" id="583532at2"/>
<dbReference type="InterPro" id="IPR021104">
    <property type="entry name" value="KfrA_DNA-bd_N"/>
</dbReference>
<name>A0A0P8X141_PSEFL</name>
<sequence length="292" mass="32751">MAVGVPENEVFAAADAVLARGERPTVERVRLELGRGSPARVGGLLDQWWACLAVRLNGETRLPALPAEVSKAFVAVWQQAIHLAQGVAEQALAEQRQVLASERERVAAVEEQARQDAAQYRQQAGEALAGRQAAESRLADLELLLSQRQTQIEDLQQQREGWLHERREAQQHNQTLQQELQALRLKAEQQHVAQELYIRGVEDRAYREIDRAREEGKATAIQLKEVGRHVEQLQRRLQSIQTELSQTQQWAAAQQARADTLEQQLTQVRQAPAATRKMRARKPTASKSTPGG</sequence>
<dbReference type="EMBL" id="LJXB01000076">
    <property type="protein sequence ID" value="KPU59412.1"/>
    <property type="molecule type" value="Genomic_DNA"/>
</dbReference>
<proteinExistence type="predicted"/>